<name>A0A318TKF4_9BACL</name>
<dbReference type="PANTHER" id="PTHR43777">
    <property type="entry name" value="MOLYBDENUM COFACTOR CYTIDYLYLTRANSFERASE"/>
    <property type="match status" value="1"/>
</dbReference>
<dbReference type="RefSeq" id="WP_181418065.1">
    <property type="nucleotide sequence ID" value="NZ_PYWJ01000020.1"/>
</dbReference>
<feature type="domain" description="MobA-like NTP transferase" evidence="1">
    <location>
        <begin position="6"/>
        <end position="168"/>
    </location>
</feature>
<dbReference type="Proteomes" id="UP000247416">
    <property type="component" value="Unassembled WGS sequence"/>
</dbReference>
<dbReference type="InterPro" id="IPR017696">
    <property type="entry name" value="Mo_hydrolase_YgfJ"/>
</dbReference>
<protein>
    <submittedName>
        <fullName evidence="2">Molybdenum cofactor cytidylyltransferase</fullName>
    </submittedName>
</protein>
<proteinExistence type="predicted"/>
<evidence type="ECO:0000313" key="3">
    <source>
        <dbReference type="Proteomes" id="UP000247416"/>
    </source>
</evidence>
<dbReference type="Pfam" id="PF12804">
    <property type="entry name" value="NTP_transf_3"/>
    <property type="match status" value="1"/>
</dbReference>
<dbReference type="CDD" id="cd04182">
    <property type="entry name" value="GT_2_like_f"/>
    <property type="match status" value="1"/>
</dbReference>
<dbReference type="PANTHER" id="PTHR43777:SF1">
    <property type="entry name" value="MOLYBDENUM COFACTOR CYTIDYLYLTRANSFERASE"/>
    <property type="match status" value="1"/>
</dbReference>
<dbReference type="InterPro" id="IPR025877">
    <property type="entry name" value="MobA-like_NTP_Trfase"/>
</dbReference>
<evidence type="ECO:0000313" key="2">
    <source>
        <dbReference type="EMBL" id="PYF05206.1"/>
    </source>
</evidence>
<reference evidence="2 3" key="1">
    <citation type="submission" date="2018-06" db="EMBL/GenBank/DDBJ databases">
        <title>Genomic Encyclopedia of Archaeal and Bacterial Type Strains, Phase II (KMG-II): from individual species to whole genera.</title>
        <authorList>
            <person name="Goeker M."/>
        </authorList>
    </citation>
    <scope>NUCLEOTIDE SEQUENCE [LARGE SCALE GENOMIC DNA]</scope>
    <source>
        <strain evidence="2 3">KACC 16626</strain>
    </source>
</reference>
<dbReference type="EMBL" id="QJTJ01000018">
    <property type="protein sequence ID" value="PYF05206.1"/>
    <property type="molecule type" value="Genomic_DNA"/>
</dbReference>
<dbReference type="GO" id="GO:0016779">
    <property type="term" value="F:nucleotidyltransferase activity"/>
    <property type="evidence" value="ECO:0007669"/>
    <property type="project" value="UniProtKB-KW"/>
</dbReference>
<keyword evidence="3" id="KW-1185">Reference proteome</keyword>
<comment type="caution">
    <text evidence="2">The sequence shown here is derived from an EMBL/GenBank/DDBJ whole genome shotgun (WGS) entry which is preliminary data.</text>
</comment>
<dbReference type="InterPro" id="IPR029044">
    <property type="entry name" value="Nucleotide-diphossugar_trans"/>
</dbReference>
<keyword evidence="2" id="KW-0548">Nucleotidyltransferase</keyword>
<gene>
    <name evidence="2" type="ORF">BJ095_11824</name>
</gene>
<dbReference type="AlphaFoldDB" id="A0A318TKF4"/>
<sequence length="198" mass="22317">MCKIGAIILAAGQSVRMGKPKLLLPYLNRPLIHYPVSLAVEMDFARIIVVGGEHIQQLQSELSEFSNRITIIHNTEYKKGMSSSLKAGITAIEDELDGVLIFLGDQPFASKDVIQKLIREFKQLRNSKIVRPRYSMQPGHPILFDKSLFSKFHALCGDEGGKSIIKANEEKLLYVDFENTKLNLDIDTPQDYELLLKS</sequence>
<dbReference type="NCBIfam" id="TIGR03310">
    <property type="entry name" value="matur_MocA_YgfJ"/>
    <property type="match status" value="1"/>
</dbReference>
<accession>A0A318TKF4</accession>
<dbReference type="SUPFAM" id="SSF53448">
    <property type="entry name" value="Nucleotide-diphospho-sugar transferases"/>
    <property type="match status" value="1"/>
</dbReference>
<keyword evidence="2" id="KW-0808">Transferase</keyword>
<dbReference type="Gene3D" id="3.90.550.10">
    <property type="entry name" value="Spore Coat Polysaccharide Biosynthesis Protein SpsA, Chain A"/>
    <property type="match status" value="1"/>
</dbReference>
<organism evidence="2 3">
    <name type="scientific">Ureibacillus chungkukjangi</name>
    <dbReference type="NCBI Taxonomy" id="1202712"/>
    <lineage>
        <taxon>Bacteria</taxon>
        <taxon>Bacillati</taxon>
        <taxon>Bacillota</taxon>
        <taxon>Bacilli</taxon>
        <taxon>Bacillales</taxon>
        <taxon>Caryophanaceae</taxon>
        <taxon>Ureibacillus</taxon>
    </lineage>
</organism>
<evidence type="ECO:0000259" key="1">
    <source>
        <dbReference type="Pfam" id="PF12804"/>
    </source>
</evidence>